<feature type="transmembrane region" description="Helical" evidence="10">
    <location>
        <begin position="12"/>
        <end position="35"/>
    </location>
</feature>
<feature type="transmembrane region" description="Helical" evidence="10">
    <location>
        <begin position="165"/>
        <end position="184"/>
    </location>
</feature>
<feature type="transmembrane region" description="Helical" evidence="10">
    <location>
        <begin position="289"/>
        <end position="314"/>
    </location>
</feature>
<feature type="transmembrane region" description="Helical" evidence="10">
    <location>
        <begin position="196"/>
        <end position="215"/>
    </location>
</feature>
<evidence type="ECO:0000256" key="4">
    <source>
        <dbReference type="ARBA" id="ARBA00022475"/>
    </source>
</evidence>
<evidence type="ECO:0000256" key="7">
    <source>
        <dbReference type="ARBA" id="ARBA00022989"/>
    </source>
</evidence>
<dbReference type="Gene3D" id="1.20.1730.10">
    <property type="entry name" value="Sodium/glucose cotransporter"/>
    <property type="match status" value="1"/>
</dbReference>
<evidence type="ECO:0000256" key="8">
    <source>
        <dbReference type="ARBA" id="ARBA00023136"/>
    </source>
</evidence>
<dbReference type="GO" id="GO:0015293">
    <property type="term" value="F:symporter activity"/>
    <property type="evidence" value="ECO:0007669"/>
    <property type="project" value="UniProtKB-KW"/>
</dbReference>
<dbReference type="InterPro" id="IPR038377">
    <property type="entry name" value="Na/Glc_symporter_sf"/>
</dbReference>
<evidence type="ECO:0000256" key="2">
    <source>
        <dbReference type="ARBA" id="ARBA00006434"/>
    </source>
</evidence>
<gene>
    <name evidence="11" type="ORF">FHS41_000750</name>
</gene>
<comment type="subcellular location">
    <subcellularLocation>
        <location evidence="1">Cell membrane</location>
        <topology evidence="1">Multi-pass membrane protein</topology>
    </subcellularLocation>
</comment>
<evidence type="ECO:0000256" key="9">
    <source>
        <dbReference type="RuleBase" id="RU362091"/>
    </source>
</evidence>
<evidence type="ECO:0000256" key="5">
    <source>
        <dbReference type="ARBA" id="ARBA00022692"/>
    </source>
</evidence>
<keyword evidence="5 10" id="KW-0812">Transmembrane</keyword>
<feature type="transmembrane region" description="Helical" evidence="10">
    <location>
        <begin position="391"/>
        <end position="412"/>
    </location>
</feature>
<keyword evidence="6" id="KW-0769">Symport</keyword>
<feature type="transmembrane region" description="Helical" evidence="10">
    <location>
        <begin position="131"/>
        <end position="159"/>
    </location>
</feature>
<keyword evidence="12" id="KW-1185">Reference proteome</keyword>
<dbReference type="Proteomes" id="UP000572907">
    <property type="component" value="Unassembled WGS sequence"/>
</dbReference>
<proteinExistence type="inferred from homology"/>
<keyword evidence="4" id="KW-1003">Cell membrane</keyword>
<organism evidence="11 12">
    <name type="scientific">Streptomyces violarus</name>
    <dbReference type="NCBI Taxonomy" id="67380"/>
    <lineage>
        <taxon>Bacteria</taxon>
        <taxon>Bacillati</taxon>
        <taxon>Actinomycetota</taxon>
        <taxon>Actinomycetes</taxon>
        <taxon>Kitasatosporales</taxon>
        <taxon>Streptomycetaceae</taxon>
        <taxon>Streptomyces</taxon>
    </lineage>
</organism>
<dbReference type="AlphaFoldDB" id="A0A7W5EZB9"/>
<name>A0A7W5EZB9_9ACTN</name>
<evidence type="ECO:0000256" key="3">
    <source>
        <dbReference type="ARBA" id="ARBA00022448"/>
    </source>
</evidence>
<evidence type="ECO:0000256" key="10">
    <source>
        <dbReference type="SAM" id="Phobius"/>
    </source>
</evidence>
<keyword evidence="3" id="KW-0813">Transport</keyword>
<dbReference type="PANTHER" id="PTHR48086">
    <property type="entry name" value="SODIUM/PROLINE SYMPORTER-RELATED"/>
    <property type="match status" value="1"/>
</dbReference>
<evidence type="ECO:0000256" key="6">
    <source>
        <dbReference type="ARBA" id="ARBA00022847"/>
    </source>
</evidence>
<feature type="transmembrane region" description="Helical" evidence="10">
    <location>
        <begin position="418"/>
        <end position="440"/>
    </location>
</feature>
<sequence>MVTTAAAIDDSSLQLTFVLFLTVVVITLFTALLTAPQRDEISEFYLGNRTMSPLRNGLAMCGDYLSAATLLGSTGLVALTGYDGLMYLGGTTAAWMMVLLLIAEPLHRTGKFTLGDTVALRLPRQQRPVRVALAVCILAIATLYLVAQLVGSVALLTQFTGAPSATTRTLCVAVIGTFVILYASLGGMPGATVIQIIKAVMLVVGVLFTAGWVLYHFDWNPNALLERAAERSGTGLQFLEPGLRYGGTVSNKLDFFSLELAIVLGLAALPHVLMRLLAPRKSGVLRSSVLWAVGLVGAVCFGAGILGLGATALLGRDTIENTDRTGNASVLLLAHELGGSVLTALLTCLAYLTLLAVAVGLTLAAASSLAHDLYSEVIRKGQASETEELTVARLSGAVIGILGILLALVAWGANTATLAFLAFAIAASAILPTIIYTLFWRRFTAKGALLSLYGGLACSVLLAVFSPVVSSAPASFYPDVDFAWFPLQNPGIVSIPAGFLLGWLGTVLDKGPAEESAAHEEFEVRMLVGAED</sequence>
<dbReference type="CDD" id="cd11480">
    <property type="entry name" value="SLC5sbd_u4"/>
    <property type="match status" value="1"/>
</dbReference>
<feature type="transmembrane region" description="Helical" evidence="10">
    <location>
        <begin position="489"/>
        <end position="508"/>
    </location>
</feature>
<dbReference type="InterPro" id="IPR001734">
    <property type="entry name" value="Na/solute_symporter"/>
</dbReference>
<reference evidence="11 12" key="1">
    <citation type="submission" date="2020-08" db="EMBL/GenBank/DDBJ databases">
        <title>Genomic Encyclopedia of Type Strains, Phase III (KMG-III): the genomes of soil and plant-associated and newly described type strains.</title>
        <authorList>
            <person name="Whitman W."/>
        </authorList>
    </citation>
    <scope>NUCLEOTIDE SEQUENCE [LARGE SCALE GENOMIC DNA]</scope>
    <source>
        <strain evidence="11 12">CECT 3237</strain>
    </source>
</reference>
<feature type="transmembrane region" description="Helical" evidence="10">
    <location>
        <begin position="255"/>
        <end position="277"/>
    </location>
</feature>
<feature type="transmembrane region" description="Helical" evidence="10">
    <location>
        <begin position="85"/>
        <end position="103"/>
    </location>
</feature>
<dbReference type="PROSITE" id="PS50283">
    <property type="entry name" value="NA_SOLUT_SYMP_3"/>
    <property type="match status" value="1"/>
</dbReference>
<comment type="caution">
    <text evidence="11">The sequence shown here is derived from an EMBL/GenBank/DDBJ whole genome shotgun (WGS) entry which is preliminary data.</text>
</comment>
<evidence type="ECO:0000313" key="11">
    <source>
        <dbReference type="EMBL" id="MBB3074281.1"/>
    </source>
</evidence>
<dbReference type="PANTHER" id="PTHR48086:SF6">
    <property type="entry name" value="CATION_ACETATE SYMPORTER ACTP"/>
    <property type="match status" value="1"/>
</dbReference>
<dbReference type="Pfam" id="PF00474">
    <property type="entry name" value="SSF"/>
    <property type="match status" value="1"/>
</dbReference>
<keyword evidence="8 10" id="KW-0472">Membrane</keyword>
<accession>A0A7W5EZB9</accession>
<dbReference type="InterPro" id="IPR050277">
    <property type="entry name" value="Sodium:Solute_Symporter"/>
</dbReference>
<feature type="transmembrane region" description="Helical" evidence="10">
    <location>
        <begin position="447"/>
        <end position="469"/>
    </location>
</feature>
<dbReference type="GO" id="GO:0006847">
    <property type="term" value="P:plasma membrane acetate transport"/>
    <property type="evidence" value="ECO:0007669"/>
    <property type="project" value="TreeGrafter"/>
</dbReference>
<evidence type="ECO:0000313" key="12">
    <source>
        <dbReference type="Proteomes" id="UP000572907"/>
    </source>
</evidence>
<protein>
    <submittedName>
        <fullName evidence="11">Cation/acetate symporter</fullName>
    </submittedName>
</protein>
<dbReference type="GO" id="GO:0015123">
    <property type="term" value="F:acetate transmembrane transporter activity"/>
    <property type="evidence" value="ECO:0007669"/>
    <property type="project" value="TreeGrafter"/>
</dbReference>
<dbReference type="EMBL" id="JACHXE010000001">
    <property type="protein sequence ID" value="MBB3074281.1"/>
    <property type="molecule type" value="Genomic_DNA"/>
</dbReference>
<dbReference type="GO" id="GO:0005886">
    <property type="term" value="C:plasma membrane"/>
    <property type="evidence" value="ECO:0007669"/>
    <property type="project" value="UniProtKB-SubCell"/>
</dbReference>
<keyword evidence="7 10" id="KW-1133">Transmembrane helix</keyword>
<comment type="similarity">
    <text evidence="2 9">Belongs to the sodium:solute symporter (SSF) (TC 2.A.21) family.</text>
</comment>
<evidence type="ECO:0000256" key="1">
    <source>
        <dbReference type="ARBA" id="ARBA00004651"/>
    </source>
</evidence>
<feature type="transmembrane region" description="Helical" evidence="10">
    <location>
        <begin position="341"/>
        <end position="370"/>
    </location>
</feature>